<comment type="caution">
    <text evidence="2">The sequence shown here is derived from an EMBL/GenBank/DDBJ whole genome shotgun (WGS) entry which is preliminary data.</text>
</comment>
<dbReference type="RefSeq" id="WP_345396965.1">
    <property type="nucleotide sequence ID" value="NZ_BAABLA010000026.1"/>
</dbReference>
<evidence type="ECO:0000313" key="3">
    <source>
        <dbReference type="Proteomes" id="UP001596337"/>
    </source>
</evidence>
<evidence type="ECO:0000256" key="1">
    <source>
        <dbReference type="SAM" id="Phobius"/>
    </source>
</evidence>
<feature type="transmembrane region" description="Helical" evidence="1">
    <location>
        <begin position="27"/>
        <end position="44"/>
    </location>
</feature>
<dbReference type="Proteomes" id="UP001596337">
    <property type="component" value="Unassembled WGS sequence"/>
</dbReference>
<accession>A0ABW2C2D7</accession>
<gene>
    <name evidence="2" type="ORF">ACFQGD_17200</name>
</gene>
<feature type="transmembrane region" description="Helical" evidence="1">
    <location>
        <begin position="50"/>
        <end position="75"/>
    </location>
</feature>
<protein>
    <recommendedName>
        <fullName evidence="4">Integral membrane protein</fullName>
    </recommendedName>
</protein>
<name>A0ABW2C2D7_9PSEU</name>
<feature type="transmembrane region" description="Helical" evidence="1">
    <location>
        <begin position="117"/>
        <end position="136"/>
    </location>
</feature>
<sequence>MTTSSQRQQFSLYVQELRLSLRNNSGAYGFSVMITSVLAVLTSLHRTPGVAHIFLFLLGAVASFAAIQVAATRGFRRSLAEQEQTTVVALGGSLGIVSISVAVGAAALVGLVLPELVAWPLGSFVGSTLYLLLTALEMSAARRIEEARDLTGKRKG</sequence>
<reference evidence="3" key="1">
    <citation type="journal article" date="2019" name="Int. J. Syst. Evol. Microbiol.">
        <title>The Global Catalogue of Microorganisms (GCM) 10K type strain sequencing project: providing services to taxonomists for standard genome sequencing and annotation.</title>
        <authorList>
            <consortium name="The Broad Institute Genomics Platform"/>
            <consortium name="The Broad Institute Genome Sequencing Center for Infectious Disease"/>
            <person name="Wu L."/>
            <person name="Ma J."/>
        </authorList>
    </citation>
    <scope>NUCLEOTIDE SEQUENCE [LARGE SCALE GENOMIC DNA]</scope>
    <source>
        <strain evidence="3">KCTC 32255</strain>
    </source>
</reference>
<keyword evidence="1" id="KW-0812">Transmembrane</keyword>
<dbReference type="EMBL" id="JBHSXX010000001">
    <property type="protein sequence ID" value="MFC6868882.1"/>
    <property type="molecule type" value="Genomic_DNA"/>
</dbReference>
<feature type="transmembrane region" description="Helical" evidence="1">
    <location>
        <begin position="87"/>
        <end position="111"/>
    </location>
</feature>
<keyword evidence="3" id="KW-1185">Reference proteome</keyword>
<keyword evidence="1" id="KW-1133">Transmembrane helix</keyword>
<organism evidence="2 3">
    <name type="scientific">Haloechinothrix salitolerans</name>
    <dbReference type="NCBI Taxonomy" id="926830"/>
    <lineage>
        <taxon>Bacteria</taxon>
        <taxon>Bacillati</taxon>
        <taxon>Actinomycetota</taxon>
        <taxon>Actinomycetes</taxon>
        <taxon>Pseudonocardiales</taxon>
        <taxon>Pseudonocardiaceae</taxon>
        <taxon>Haloechinothrix</taxon>
    </lineage>
</organism>
<keyword evidence="1" id="KW-0472">Membrane</keyword>
<evidence type="ECO:0008006" key="4">
    <source>
        <dbReference type="Google" id="ProtNLM"/>
    </source>
</evidence>
<proteinExistence type="predicted"/>
<evidence type="ECO:0000313" key="2">
    <source>
        <dbReference type="EMBL" id="MFC6868882.1"/>
    </source>
</evidence>